<dbReference type="EMBL" id="VWSH01000001">
    <property type="protein sequence ID" value="KAA5536452.1"/>
    <property type="molecule type" value="Genomic_DNA"/>
</dbReference>
<comment type="caution">
    <text evidence="1">The sequence shown here is derived from an EMBL/GenBank/DDBJ whole genome shotgun (WGS) entry which is preliminary data.</text>
</comment>
<proteinExistence type="predicted"/>
<evidence type="ECO:0000313" key="1">
    <source>
        <dbReference type="EMBL" id="KAA5536452.1"/>
    </source>
</evidence>
<protein>
    <recommendedName>
        <fullName evidence="3">Lipoprotein</fullName>
    </recommendedName>
</protein>
<evidence type="ECO:0000313" key="2">
    <source>
        <dbReference type="Proteomes" id="UP000323632"/>
    </source>
</evidence>
<reference evidence="1 2" key="1">
    <citation type="submission" date="2019-09" db="EMBL/GenBank/DDBJ databases">
        <title>Genome sequence and assembly of Taibaiella sp.</title>
        <authorList>
            <person name="Chhetri G."/>
        </authorList>
    </citation>
    <scope>NUCLEOTIDE SEQUENCE [LARGE SCALE GENOMIC DNA]</scope>
    <source>
        <strain evidence="1 2">KVB11</strain>
    </source>
</reference>
<accession>A0A5M6CR70</accession>
<evidence type="ECO:0008006" key="3">
    <source>
        <dbReference type="Google" id="ProtNLM"/>
    </source>
</evidence>
<dbReference type="Proteomes" id="UP000323632">
    <property type="component" value="Unassembled WGS sequence"/>
</dbReference>
<dbReference type="AlphaFoldDB" id="A0A5M6CR70"/>
<gene>
    <name evidence="1" type="ORF">F0919_01945</name>
</gene>
<keyword evidence="2" id="KW-1185">Reference proteome</keyword>
<name>A0A5M6CR70_9BACT</name>
<dbReference type="RefSeq" id="WP_150031023.1">
    <property type="nucleotide sequence ID" value="NZ_VWSH01000001.1"/>
</dbReference>
<dbReference type="PROSITE" id="PS51257">
    <property type="entry name" value="PROKAR_LIPOPROTEIN"/>
    <property type="match status" value="1"/>
</dbReference>
<sequence>MKNQIILISVFIILSFGCNNTSEIRHSSPKDSLANNNESKIPIKNDNLIDRESLFRHDGNLSFSPTGGNPENLVLVFYKFGNNSDTSWSLAAYKCDSTIFIKINEITPKNIAESFSMNYDTFAFKKYDGYSCKLSTSFWGNLINKIGLDSYQVKSSRRREVVGGRSYSLYYKSKVIVDSDDDMPYLKRVDSIFTKNIINKINYRAAHPPSKYDGDATH</sequence>
<organism evidence="1 2">
    <name type="scientific">Taibaiella lutea</name>
    <dbReference type="NCBI Taxonomy" id="2608001"/>
    <lineage>
        <taxon>Bacteria</taxon>
        <taxon>Pseudomonadati</taxon>
        <taxon>Bacteroidota</taxon>
        <taxon>Chitinophagia</taxon>
        <taxon>Chitinophagales</taxon>
        <taxon>Chitinophagaceae</taxon>
        <taxon>Taibaiella</taxon>
    </lineage>
</organism>